<sequence>MQRRKFLQIASTGVGVTLMPSIAALAAKERGVLTGVSPLPSLAKNTTRTWLGESYWANRLQDWQLNNGRMECLKGGRGYEVRTVSILTRSLNDKHEPARIQAKFGQLDRNQGGFAGFLLGVGEGKLDYRASALAQRASGTGGGFMAVISADGELSFRDFTGTNDALKFENLTGTGKANIGSIQDKEILLDCHIDPVNDGKFDVRLIATDAMSQKELGFIVRTGVDAQELVGGMMLLSSPPSRKPGTRWWISDVATGGGKVDADESRQLGPVIGCMHSLNRTTMKMTAQFMPVDLTQCSKARLDYRIQGKSEWTKGPVSQIEVGFVALFRVDTWNPDKTYEYRIVCPHEEERTLYDGLVVKDPGDARELKVALYSCVIPTAKSLDAIKYERRIPEERQLGRYTKDNIFFPHNEIRENCDSHDPDLYVFVGDQYYETYPTRWERESPEVKTDTLYRWYLWYWSFRDSVRNRPCIVLADDHDILQGNVWGNSGNNSDMPKEEQGGYKYDKSMVRMVFRMQQGHNPDAYDPTPIKYDIPVSYGSFVYGGTSFAVIEDRKFKSPVNDKIDPKKATGSLLGERQEAFLKEWAKMDKGLPKVCVTASVWGSPQAVEKGEALLDYDANGYPFDGRTRAVKLLKDAGAIGLAGDMHLATLSRQGINDYEDGPLFFAGPAIAAFWQRWFYGWNKLENQRDNNPNTGNFIDSFGNKMRVLAVANPKISYEDFSDEKRNNYWGNFLDDRALKSEGYGIVRVNHQKRHFELECWPWDVDPDKGEQYEGWPYVSPFEKPIS</sequence>
<dbReference type="Gene3D" id="3.60.21.70">
    <property type="entry name" value="PhoD-like phosphatase"/>
    <property type="match status" value="1"/>
</dbReference>
<proteinExistence type="predicted"/>
<feature type="domain" description="PhoD-like phosphatase metallophosphatase" evidence="1">
    <location>
        <begin position="415"/>
        <end position="653"/>
    </location>
</feature>
<accession>A0ABT1P4H0</accession>
<dbReference type="PANTHER" id="PTHR43606:SF2">
    <property type="entry name" value="ALKALINE PHOSPHATASE FAMILY PROTEIN (AFU_ORTHOLOGUE AFUA_5G03860)"/>
    <property type="match status" value="1"/>
</dbReference>
<dbReference type="EMBL" id="JACASI010000045">
    <property type="protein sequence ID" value="MCQ3831007.1"/>
    <property type="molecule type" value="Genomic_DNA"/>
</dbReference>
<dbReference type="SUPFAM" id="SSF56300">
    <property type="entry name" value="Metallo-dependent phosphatases"/>
    <property type="match status" value="1"/>
</dbReference>
<name>A0ABT1P4H0_9GAMM</name>
<comment type="caution">
    <text evidence="2">The sequence shown here is derived from an EMBL/GenBank/DDBJ whole genome shotgun (WGS) entry which is preliminary data.</text>
</comment>
<dbReference type="InterPro" id="IPR018946">
    <property type="entry name" value="PhoD-like_MPP"/>
</dbReference>
<dbReference type="RefSeq" id="WP_255875912.1">
    <property type="nucleotide sequence ID" value="NZ_JACASI010000045.1"/>
</dbReference>
<dbReference type="InterPro" id="IPR052900">
    <property type="entry name" value="Phospholipid_Metab_Enz"/>
</dbReference>
<evidence type="ECO:0000313" key="3">
    <source>
        <dbReference type="Proteomes" id="UP001205566"/>
    </source>
</evidence>
<dbReference type="InterPro" id="IPR038607">
    <property type="entry name" value="PhoD-like_sf"/>
</dbReference>
<dbReference type="Pfam" id="PF09423">
    <property type="entry name" value="PhoD"/>
    <property type="match status" value="1"/>
</dbReference>
<evidence type="ECO:0000259" key="1">
    <source>
        <dbReference type="Pfam" id="PF09423"/>
    </source>
</evidence>
<reference evidence="2" key="1">
    <citation type="thesis" date="2020" institute="Technische Universitat Dresden" country="Dresden, Germany">
        <title>The Agarolytic System of Microbulbifer elongatus PORT2, Isolated from Batu Karas, Pangandaran West Java Indonesia.</title>
        <authorList>
            <person name="Anggraeni S.R."/>
        </authorList>
    </citation>
    <scope>NUCLEOTIDE SEQUENCE</scope>
    <source>
        <strain evidence="2">PORT2</strain>
    </source>
</reference>
<gene>
    <name evidence="2" type="ORF">HXX02_16325</name>
</gene>
<organism evidence="2 3">
    <name type="scientific">Microbulbifer elongatus</name>
    <dbReference type="NCBI Taxonomy" id="86173"/>
    <lineage>
        <taxon>Bacteria</taxon>
        <taxon>Pseudomonadati</taxon>
        <taxon>Pseudomonadota</taxon>
        <taxon>Gammaproteobacteria</taxon>
        <taxon>Cellvibrionales</taxon>
        <taxon>Microbulbiferaceae</taxon>
        <taxon>Microbulbifer</taxon>
    </lineage>
</organism>
<protein>
    <submittedName>
        <fullName evidence="2">Alkaline phosphatase D family protein</fullName>
    </submittedName>
</protein>
<dbReference type="PANTHER" id="PTHR43606">
    <property type="entry name" value="PHOSPHATASE, PUTATIVE (AFU_ORTHOLOGUE AFUA_6G08710)-RELATED"/>
    <property type="match status" value="1"/>
</dbReference>
<keyword evidence="3" id="KW-1185">Reference proteome</keyword>
<dbReference type="InterPro" id="IPR029052">
    <property type="entry name" value="Metallo-depent_PP-like"/>
</dbReference>
<evidence type="ECO:0000313" key="2">
    <source>
        <dbReference type="EMBL" id="MCQ3831007.1"/>
    </source>
</evidence>
<dbReference type="Proteomes" id="UP001205566">
    <property type="component" value="Unassembled WGS sequence"/>
</dbReference>